<comment type="caution">
    <text evidence="1">The sequence shown here is derived from an EMBL/GenBank/DDBJ whole genome shotgun (WGS) entry which is preliminary data.</text>
</comment>
<dbReference type="Proteomes" id="UP000615446">
    <property type="component" value="Unassembled WGS sequence"/>
</dbReference>
<dbReference type="OrthoDB" id="10460599at2759"/>
<evidence type="ECO:0000313" key="2">
    <source>
        <dbReference type="Proteomes" id="UP000615446"/>
    </source>
</evidence>
<accession>A0A8H3L9Z9</accession>
<dbReference type="AlphaFoldDB" id="A0A8H3L9Z9"/>
<name>A0A8H3L9Z9_9GLOM</name>
<evidence type="ECO:0000313" key="1">
    <source>
        <dbReference type="EMBL" id="GES83334.1"/>
    </source>
</evidence>
<reference evidence="1" key="1">
    <citation type="submission" date="2019-10" db="EMBL/GenBank/DDBJ databases">
        <title>Conservation and host-specific expression of non-tandemly repeated heterogenous ribosome RNA gene in arbuscular mycorrhizal fungi.</title>
        <authorList>
            <person name="Maeda T."/>
            <person name="Kobayashi Y."/>
            <person name="Nakagawa T."/>
            <person name="Ezawa T."/>
            <person name="Yamaguchi K."/>
            <person name="Bino T."/>
            <person name="Nishimoto Y."/>
            <person name="Shigenobu S."/>
            <person name="Kawaguchi M."/>
        </authorList>
    </citation>
    <scope>NUCLEOTIDE SEQUENCE</scope>
    <source>
        <strain evidence="1">HR1</strain>
    </source>
</reference>
<protein>
    <submittedName>
        <fullName evidence="1">Uncharacterized protein</fullName>
    </submittedName>
</protein>
<proteinExistence type="predicted"/>
<gene>
    <name evidence="1" type="ORF">RCL2_001049300</name>
</gene>
<organism evidence="1 2">
    <name type="scientific">Rhizophagus clarus</name>
    <dbReference type="NCBI Taxonomy" id="94130"/>
    <lineage>
        <taxon>Eukaryota</taxon>
        <taxon>Fungi</taxon>
        <taxon>Fungi incertae sedis</taxon>
        <taxon>Mucoromycota</taxon>
        <taxon>Glomeromycotina</taxon>
        <taxon>Glomeromycetes</taxon>
        <taxon>Glomerales</taxon>
        <taxon>Glomeraceae</taxon>
        <taxon>Rhizophagus</taxon>
    </lineage>
</organism>
<sequence length="78" mass="9410">MWLREIQRKPLVFEIPKTDVVIRVYERSIKRVKREYKEKYFHSPNGRSYCGNSTENPGIRMQDTIPHYIHPSVAHLRI</sequence>
<dbReference type="EMBL" id="BLAL01000068">
    <property type="protein sequence ID" value="GES83334.1"/>
    <property type="molecule type" value="Genomic_DNA"/>
</dbReference>